<dbReference type="RefSeq" id="WP_044837097.1">
    <property type="nucleotide sequence ID" value="NZ_CP059734.1"/>
</dbReference>
<dbReference type="KEGG" id="tvd:SG34_030150"/>
<keyword evidence="1" id="KW-0812">Transmembrane</keyword>
<feature type="transmembrane region" description="Helical" evidence="1">
    <location>
        <begin position="130"/>
        <end position="150"/>
    </location>
</feature>
<dbReference type="PANTHER" id="PTHR43471:SF1">
    <property type="entry name" value="ABC TRANSPORTER PERMEASE PROTEIN NOSY-RELATED"/>
    <property type="match status" value="1"/>
</dbReference>
<evidence type="ECO:0000313" key="3">
    <source>
        <dbReference type="Proteomes" id="UP000032352"/>
    </source>
</evidence>
<dbReference type="Pfam" id="PF12730">
    <property type="entry name" value="ABC2_membrane_4"/>
    <property type="match status" value="1"/>
</dbReference>
<feature type="transmembrane region" description="Helical" evidence="1">
    <location>
        <begin position="435"/>
        <end position="457"/>
    </location>
</feature>
<evidence type="ECO:0000313" key="2">
    <source>
        <dbReference type="EMBL" id="WDE09040.1"/>
    </source>
</evidence>
<dbReference type="Pfam" id="PF12040">
    <property type="entry name" value="DUF3526"/>
    <property type="match status" value="1"/>
</dbReference>
<name>A0AAE9Z948_9GAMM</name>
<sequence>MLALTLKKEWLESKREGRSLWLGGIILLLLVCALFSGWHNYQQLQSQKHQVSQSERERWLNQGEKDPHSAAHYGVYIIKPDSALAVLDPGLSDYLGSVLRLEAHKKNDTLFRPIQDAIQMQRFGSLNPAFILQMLLPLLIILLGFHSIAAERESGTLKQLLAGGISVRKFFVAKVLALTGLGLLFFAPVVLHLIASLLLSESSDAGRSLLFSLSYCVYIFIWALLTVIVSCFARSARGALILLLVIWCLACLLVPKFAIADAASRYPTESAQVFQSKLESEIYTPERQQAIEAFKQQTLAQYGVDDVANLPFAWSGAQLQFAENYSDQVFDRLYGQRQGQLEAQSSHYQGSALFSPFIALQSLSMAAAATDLTHHQLFDDAGEAHRRLMQKALNNDLRDNGHKGEHGYQADREVWQKIPDFHYQYPPASELFASYGWAALGLLQWLLTLLGVAYLAMLRLEKEGQQ</sequence>
<accession>A0AAE9Z948</accession>
<organism evidence="2 3">
    <name type="scientific">Thalassomonas viridans</name>
    <dbReference type="NCBI Taxonomy" id="137584"/>
    <lineage>
        <taxon>Bacteria</taxon>
        <taxon>Pseudomonadati</taxon>
        <taxon>Pseudomonadota</taxon>
        <taxon>Gammaproteobacteria</taxon>
        <taxon>Alteromonadales</taxon>
        <taxon>Colwelliaceae</taxon>
        <taxon>Thalassomonas</taxon>
    </lineage>
</organism>
<keyword evidence="1" id="KW-1133">Transmembrane helix</keyword>
<dbReference type="AlphaFoldDB" id="A0AAE9Z948"/>
<feature type="transmembrane region" description="Helical" evidence="1">
    <location>
        <begin position="171"/>
        <end position="198"/>
    </location>
</feature>
<dbReference type="InterPro" id="IPR021913">
    <property type="entry name" value="DUF3526"/>
</dbReference>
<evidence type="ECO:0000256" key="1">
    <source>
        <dbReference type="SAM" id="Phobius"/>
    </source>
</evidence>
<feature type="transmembrane region" description="Helical" evidence="1">
    <location>
        <begin position="240"/>
        <end position="259"/>
    </location>
</feature>
<dbReference type="EMBL" id="CP059734">
    <property type="protein sequence ID" value="WDE09040.1"/>
    <property type="molecule type" value="Genomic_DNA"/>
</dbReference>
<dbReference type="Proteomes" id="UP000032352">
    <property type="component" value="Chromosome pTvir"/>
</dbReference>
<keyword evidence="1" id="KW-0472">Membrane</keyword>
<keyword evidence="3" id="KW-1185">Reference proteome</keyword>
<feature type="transmembrane region" description="Helical" evidence="1">
    <location>
        <begin position="210"/>
        <end position="233"/>
    </location>
</feature>
<gene>
    <name evidence="2" type="ORF">SG34_030150</name>
</gene>
<reference evidence="2 3" key="1">
    <citation type="journal article" date="2015" name="Genome Announc.">
        <title>Draft Genome Sequences of Marine Isolates of Thalassomonas viridans and Thalassomonas actiniarum.</title>
        <authorList>
            <person name="Olonade I."/>
            <person name="van Zyl L.J."/>
            <person name="Trindade M."/>
        </authorList>
    </citation>
    <scope>NUCLEOTIDE SEQUENCE [LARGE SCALE GENOMIC DNA]</scope>
    <source>
        <strain evidence="2 3">XOM25</strain>
    </source>
</reference>
<reference evidence="2 3" key="2">
    <citation type="journal article" date="2022" name="Mar. Drugs">
        <title>Bioassay-Guided Fractionation Leads to the Detection of Cholic Acid Generated by the Rare Thalassomonas sp.</title>
        <authorList>
            <person name="Pheiffer F."/>
            <person name="Schneider Y.K."/>
            <person name="Hansen E.H."/>
            <person name="Andersen J.H."/>
            <person name="Isaksson J."/>
            <person name="Busche T."/>
            <person name="R C."/>
            <person name="Kalinowski J."/>
            <person name="Zyl L.V."/>
            <person name="Trindade M."/>
        </authorList>
    </citation>
    <scope>NUCLEOTIDE SEQUENCE [LARGE SCALE GENOMIC DNA]</scope>
    <source>
        <strain evidence="2 3">XOM25</strain>
    </source>
</reference>
<proteinExistence type="predicted"/>
<dbReference type="PANTHER" id="PTHR43471">
    <property type="entry name" value="ABC TRANSPORTER PERMEASE"/>
    <property type="match status" value="1"/>
</dbReference>
<feature type="transmembrane region" description="Helical" evidence="1">
    <location>
        <begin position="20"/>
        <end position="38"/>
    </location>
</feature>
<protein>
    <submittedName>
        <fullName evidence="2">DUF3526 domain-containing protein</fullName>
    </submittedName>
</protein>